<name>A0AC35GHT8_9BILA</name>
<dbReference type="Proteomes" id="UP000887580">
    <property type="component" value="Unplaced"/>
</dbReference>
<protein>
    <submittedName>
        <fullName evidence="2">TrmE-type G domain-containing protein</fullName>
    </submittedName>
</protein>
<proteinExistence type="predicted"/>
<dbReference type="WBParaSite" id="PS1159_v2.g5459.t1">
    <property type="protein sequence ID" value="PS1159_v2.g5459.t1"/>
    <property type="gene ID" value="PS1159_v2.g5459"/>
</dbReference>
<reference evidence="2" key="1">
    <citation type="submission" date="2022-11" db="UniProtKB">
        <authorList>
            <consortium name="WormBaseParasite"/>
        </authorList>
    </citation>
    <scope>IDENTIFICATION</scope>
</reference>
<accession>A0AC35GHT8</accession>
<evidence type="ECO:0000313" key="1">
    <source>
        <dbReference type="Proteomes" id="UP000887580"/>
    </source>
</evidence>
<organism evidence="1 2">
    <name type="scientific">Panagrolaimus sp. PS1159</name>
    <dbReference type="NCBI Taxonomy" id="55785"/>
    <lineage>
        <taxon>Eukaryota</taxon>
        <taxon>Metazoa</taxon>
        <taxon>Ecdysozoa</taxon>
        <taxon>Nematoda</taxon>
        <taxon>Chromadorea</taxon>
        <taxon>Rhabditida</taxon>
        <taxon>Tylenchina</taxon>
        <taxon>Panagrolaimomorpha</taxon>
        <taxon>Panagrolaimoidea</taxon>
        <taxon>Panagrolaimidae</taxon>
        <taxon>Panagrolaimus</taxon>
    </lineage>
</organism>
<sequence>MFKSFKSILLQSSPSTSSFSRRFQSTTTIFALSSGSLPSGVAIIRISGPKSFEALKKLTRQKKDEYFTPKKLFYTKIYDISETLKDGKNEDEILDHGMAVWLPVELFLHGSKAVVNAVCNSLAKIENVEAAKAGEFTKRAFFNGKYNISQVESLNDLINAETESQRKLALKQNKAGKYLEPIREKLINLMAQIQAAIDFGEDIENQKIDNFSNIAAEILAQLRKFERSAKRGSLIREGIKVAIVGKTNVGKSSLMNRLAEKDVAIVSNISGTTRDFLETRLHLNAIPVTVVDTAGIRETADLLEKEGIRRSFEKANEANIIVYVFDAKKLFNSFEIEMKEVLPFYNESKEDGRKVICCINKADLLEKSEKDELNKKILQYFNDDKSISLIWTSCFEEFGLSTLTSSLKESINDFCNIESDELVLSRQRHILLLSDSILELELFLENLLFDQALAAQHLSNAATSIGEISGTIVNEQILDKIFSQFCIGK</sequence>
<evidence type="ECO:0000313" key="2">
    <source>
        <dbReference type="WBParaSite" id="PS1159_v2.g5459.t1"/>
    </source>
</evidence>